<evidence type="ECO:0000313" key="3">
    <source>
        <dbReference type="Proteomes" id="UP001498398"/>
    </source>
</evidence>
<feature type="region of interest" description="Disordered" evidence="1">
    <location>
        <begin position="1"/>
        <end position="33"/>
    </location>
</feature>
<gene>
    <name evidence="2" type="ORF">VKT23_002009</name>
</gene>
<reference evidence="2 3" key="1">
    <citation type="submission" date="2024-01" db="EMBL/GenBank/DDBJ databases">
        <title>A draft genome for the cacao thread blight pathogen Marasmiellus scandens.</title>
        <authorList>
            <person name="Baruah I.K."/>
            <person name="Leung J."/>
            <person name="Bukari Y."/>
            <person name="Amoako-Attah I."/>
            <person name="Meinhardt L.W."/>
            <person name="Bailey B.A."/>
            <person name="Cohen S.P."/>
        </authorList>
    </citation>
    <scope>NUCLEOTIDE SEQUENCE [LARGE SCALE GENOMIC DNA]</scope>
    <source>
        <strain evidence="2 3">GH-19</strain>
    </source>
</reference>
<dbReference type="SUPFAM" id="SSF54695">
    <property type="entry name" value="POZ domain"/>
    <property type="match status" value="1"/>
</dbReference>
<proteinExistence type="predicted"/>
<protein>
    <submittedName>
        <fullName evidence="2">Uncharacterized protein</fullName>
    </submittedName>
</protein>
<dbReference type="Gene3D" id="3.30.710.10">
    <property type="entry name" value="Potassium Channel Kv1.1, Chain A"/>
    <property type="match status" value="1"/>
</dbReference>
<feature type="compositionally biased region" description="Polar residues" evidence="1">
    <location>
        <begin position="7"/>
        <end position="33"/>
    </location>
</feature>
<feature type="region of interest" description="Disordered" evidence="1">
    <location>
        <begin position="377"/>
        <end position="495"/>
    </location>
</feature>
<evidence type="ECO:0000256" key="1">
    <source>
        <dbReference type="SAM" id="MobiDB-lite"/>
    </source>
</evidence>
<feature type="compositionally biased region" description="Pro residues" evidence="1">
    <location>
        <begin position="106"/>
        <end position="119"/>
    </location>
</feature>
<feature type="region of interest" description="Disordered" evidence="1">
    <location>
        <begin position="91"/>
        <end position="151"/>
    </location>
</feature>
<name>A0ABR1K4B2_9AGAR</name>
<accession>A0ABR1K4B2</accession>
<dbReference type="Proteomes" id="UP001498398">
    <property type="component" value="Unassembled WGS sequence"/>
</dbReference>
<sequence>MQRQRKSSLSLSNPMGWLSRSNSQPTGTTTRRSIELLSSNAKTLGTGAVIVRTPDEALQDSGIRLAPEQSESPLPPIPAEAEVIQYHDSDFTDDEDEDTVSFDESGPPPRPSRPCPLPPAACSSPRRSSLKISRSNRSSLEVPPLPANISPAPPPPPFRVMLLSGVPTSKLDPSKVMVTLETCTTTYRTTLETLTSRPSYLSSYLTSLFQKTRPSSVASEASVYSSASDDLSAYRHHLASQGLLHQSSYNVHIFLDRPSAPYAHILTYLRSPLGTPELAESLPHPVRLQPSFSQSRLEALLDLRDEAAYLDLEDLHKLCSDEIRHRQPPPSLRSFTHSRGLGSTGGLGFWPTRPIQSQHASVYSLHTLVEPGQAAKEVIASSSSSGEVSPPESEYHSVGPSAPITTRSVPKASDNASVRSTSRSPPALSASMSPPPSAIVKMGHTASSSLSMRSRNRSPPNSEPWKAKQDSESIRSATLSSRHRRNPSSPPPGWL</sequence>
<feature type="compositionally biased region" description="Low complexity" evidence="1">
    <location>
        <begin position="447"/>
        <end position="460"/>
    </location>
</feature>
<feature type="compositionally biased region" description="Acidic residues" evidence="1">
    <location>
        <begin position="91"/>
        <end position="101"/>
    </location>
</feature>
<feature type="compositionally biased region" description="Low complexity" evidence="1">
    <location>
        <begin position="120"/>
        <end position="139"/>
    </location>
</feature>
<evidence type="ECO:0000313" key="2">
    <source>
        <dbReference type="EMBL" id="KAK7470585.1"/>
    </source>
</evidence>
<organism evidence="2 3">
    <name type="scientific">Marasmiellus scandens</name>
    <dbReference type="NCBI Taxonomy" id="2682957"/>
    <lineage>
        <taxon>Eukaryota</taxon>
        <taxon>Fungi</taxon>
        <taxon>Dikarya</taxon>
        <taxon>Basidiomycota</taxon>
        <taxon>Agaricomycotina</taxon>
        <taxon>Agaricomycetes</taxon>
        <taxon>Agaricomycetidae</taxon>
        <taxon>Agaricales</taxon>
        <taxon>Marasmiineae</taxon>
        <taxon>Omphalotaceae</taxon>
        <taxon>Marasmiellus</taxon>
    </lineage>
</organism>
<feature type="compositionally biased region" description="Low complexity" evidence="1">
    <location>
        <begin position="381"/>
        <end position="392"/>
    </location>
</feature>
<feature type="compositionally biased region" description="Polar residues" evidence="1">
    <location>
        <begin position="403"/>
        <end position="423"/>
    </location>
</feature>
<keyword evidence="3" id="KW-1185">Reference proteome</keyword>
<comment type="caution">
    <text evidence="2">The sequence shown here is derived from an EMBL/GenBank/DDBJ whole genome shotgun (WGS) entry which is preliminary data.</text>
</comment>
<dbReference type="EMBL" id="JBANRG010000002">
    <property type="protein sequence ID" value="KAK7470585.1"/>
    <property type="molecule type" value="Genomic_DNA"/>
</dbReference>
<dbReference type="InterPro" id="IPR011333">
    <property type="entry name" value="SKP1/BTB/POZ_sf"/>
</dbReference>